<feature type="signal peptide" evidence="1">
    <location>
        <begin position="1"/>
        <end position="25"/>
    </location>
</feature>
<proteinExistence type="predicted"/>
<feature type="chain" id="PRO_5028884006" description="Secretin/TonB short N-terminal domain-containing protein" evidence="1">
    <location>
        <begin position="26"/>
        <end position="605"/>
    </location>
</feature>
<dbReference type="RefSeq" id="WP_152762637.1">
    <property type="nucleotide sequence ID" value="NZ_WHLY01000002.1"/>
</dbReference>
<organism evidence="2 3">
    <name type="scientific">Salmonirosea aquatica</name>
    <dbReference type="NCBI Taxonomy" id="2654236"/>
    <lineage>
        <taxon>Bacteria</taxon>
        <taxon>Pseudomonadati</taxon>
        <taxon>Bacteroidota</taxon>
        <taxon>Cytophagia</taxon>
        <taxon>Cytophagales</taxon>
        <taxon>Spirosomataceae</taxon>
        <taxon>Salmonirosea</taxon>
    </lineage>
</organism>
<reference evidence="2 3" key="1">
    <citation type="submission" date="2019-10" db="EMBL/GenBank/DDBJ databases">
        <title>Draft Genome Sequence of Cytophagaceae sp. SJW1-29.</title>
        <authorList>
            <person name="Choi A."/>
        </authorList>
    </citation>
    <scope>NUCLEOTIDE SEQUENCE [LARGE SCALE GENOMIC DNA]</scope>
    <source>
        <strain evidence="2 3">SJW1-29</strain>
    </source>
</reference>
<keyword evidence="1" id="KW-0732">Signal</keyword>
<comment type="caution">
    <text evidence="2">The sequence shown here is derived from an EMBL/GenBank/DDBJ whole genome shotgun (WGS) entry which is preliminary data.</text>
</comment>
<dbReference type="Proteomes" id="UP000479293">
    <property type="component" value="Unassembled WGS sequence"/>
</dbReference>
<name>A0A7C9BJC4_9BACT</name>
<evidence type="ECO:0000313" key="3">
    <source>
        <dbReference type="Proteomes" id="UP000479293"/>
    </source>
</evidence>
<dbReference type="AlphaFoldDB" id="A0A7C9BJC4"/>
<accession>A0A7C9BJC4</accession>
<gene>
    <name evidence="2" type="ORF">GBK04_19710</name>
</gene>
<sequence>MKPNPIRFYSLLFLLSLSLSGLLRAQSASILETRITLRVVNERLDEVLRQISAKGGFSFSYSPDVIDINNRVSLDVTNRSVREILNSLFDGTVSFKERRRYVILQKAVVSVEKKTESFYLNGYIVDQVTGIKLPDASIYEPVTLVSTVSNQYGYYKIRLPTQPETLHLEVRKEAYAGRSVEVAARRNDFLTIALAPDTVRPLATPTPRIVARPDSSARVPPRIEIPVIVYSEPPSPDTLIPIHKKEKEKVPLKESLLTIRDGLVYALSTAKQAIHTENIEDTLYRPFQASLMPFIGTNQQLSGNVINDVSVNLLAGYSLGVNLLELGLGFNVVRWDVKGLQAAGLANLVGRQVNGVQVAGVANMVIGSVEGIQASGIVNLTAEDFRGLQMGGINVTGRDLYGWQLASGLNVARTVHRGHQVGFVNYADSSATTPFGYFSFVRLNGYRRLAFTTDELNYGNVTFKTGVRKFYNIFKLGTSGFVPHKPIGSIGYGVGTAWYLGNPAWNWLLNADYVASRVAVERRFLKQPRVSHMRLTISLEKKISPRLALSVGPTFNLLLSPYDGLVQENRGSLGTRLTSSRSDTGRNTYAWIGFQAGLRLCNRVN</sequence>
<evidence type="ECO:0000256" key="1">
    <source>
        <dbReference type="SAM" id="SignalP"/>
    </source>
</evidence>
<evidence type="ECO:0000313" key="2">
    <source>
        <dbReference type="EMBL" id="MPR35514.1"/>
    </source>
</evidence>
<evidence type="ECO:0008006" key="4">
    <source>
        <dbReference type="Google" id="ProtNLM"/>
    </source>
</evidence>
<protein>
    <recommendedName>
        <fullName evidence="4">Secretin/TonB short N-terminal domain-containing protein</fullName>
    </recommendedName>
</protein>
<dbReference type="InterPro" id="IPR008969">
    <property type="entry name" value="CarboxyPept-like_regulatory"/>
</dbReference>
<dbReference type="SUPFAM" id="SSF49464">
    <property type="entry name" value="Carboxypeptidase regulatory domain-like"/>
    <property type="match status" value="1"/>
</dbReference>
<keyword evidence="3" id="KW-1185">Reference proteome</keyword>
<dbReference type="EMBL" id="WHLY01000002">
    <property type="protein sequence ID" value="MPR35514.1"/>
    <property type="molecule type" value="Genomic_DNA"/>
</dbReference>